<keyword evidence="3" id="KW-1185">Reference proteome</keyword>
<comment type="caution">
    <text evidence="2">The sequence shown here is derived from an EMBL/GenBank/DDBJ whole genome shotgun (WGS) entry which is preliminary data.</text>
</comment>
<name>A0ABV8MP70_9NEIS</name>
<protein>
    <submittedName>
        <fullName evidence="2">Uncharacterized protein</fullName>
    </submittedName>
</protein>
<proteinExistence type="predicted"/>
<dbReference type="RefSeq" id="WP_378162532.1">
    <property type="nucleotide sequence ID" value="NZ_JBHSBU010000001.1"/>
</dbReference>
<dbReference type="EMBL" id="JBHSBU010000001">
    <property type="protein sequence ID" value="MFC4159119.1"/>
    <property type="molecule type" value="Genomic_DNA"/>
</dbReference>
<evidence type="ECO:0000313" key="2">
    <source>
        <dbReference type="EMBL" id="MFC4159119.1"/>
    </source>
</evidence>
<keyword evidence="1" id="KW-0732">Signal</keyword>
<gene>
    <name evidence="2" type="ORF">ACFOW7_07085</name>
</gene>
<accession>A0ABV8MP70</accession>
<feature type="chain" id="PRO_5047264011" evidence="1">
    <location>
        <begin position="26"/>
        <end position="179"/>
    </location>
</feature>
<reference evidence="3" key="1">
    <citation type="journal article" date="2019" name="Int. J. Syst. Evol. Microbiol.">
        <title>The Global Catalogue of Microorganisms (GCM) 10K type strain sequencing project: providing services to taxonomists for standard genome sequencing and annotation.</title>
        <authorList>
            <consortium name="The Broad Institute Genomics Platform"/>
            <consortium name="The Broad Institute Genome Sequencing Center for Infectious Disease"/>
            <person name="Wu L."/>
            <person name="Ma J."/>
        </authorList>
    </citation>
    <scope>NUCLEOTIDE SEQUENCE [LARGE SCALE GENOMIC DNA]</scope>
    <source>
        <strain evidence="3">LMG 29894</strain>
    </source>
</reference>
<feature type="signal peptide" evidence="1">
    <location>
        <begin position="1"/>
        <end position="25"/>
    </location>
</feature>
<organism evidence="2 3">
    <name type="scientific">Chitinimonas lacunae</name>
    <dbReference type="NCBI Taxonomy" id="1963018"/>
    <lineage>
        <taxon>Bacteria</taxon>
        <taxon>Pseudomonadati</taxon>
        <taxon>Pseudomonadota</taxon>
        <taxon>Betaproteobacteria</taxon>
        <taxon>Neisseriales</taxon>
        <taxon>Chitinibacteraceae</taxon>
        <taxon>Chitinimonas</taxon>
    </lineage>
</organism>
<sequence length="179" mass="19404">MHHKLTFRPALALLLACSLSLPVAADPPHAGPVTRAAQILQEDESLQSAIRRKRPPGPILVAIGSALLFGVPEATGLPRACSPQLRVVNFSNAAISDIAFSIHFFTRKDERSVGSTVTNFIKVPVQGSVFRYFYQLDTDQCIGLKGQVKVIHCVYADGRDCGPDIRPVDGGAIPLYRQD</sequence>
<dbReference type="Proteomes" id="UP001595791">
    <property type="component" value="Unassembled WGS sequence"/>
</dbReference>
<evidence type="ECO:0000313" key="3">
    <source>
        <dbReference type="Proteomes" id="UP001595791"/>
    </source>
</evidence>
<evidence type="ECO:0000256" key="1">
    <source>
        <dbReference type="SAM" id="SignalP"/>
    </source>
</evidence>